<gene>
    <name evidence="2" type="ORF">BDN71DRAFT_1573249</name>
</gene>
<dbReference type="Proteomes" id="UP000807025">
    <property type="component" value="Unassembled WGS sequence"/>
</dbReference>
<dbReference type="EMBL" id="MU154596">
    <property type="protein sequence ID" value="KAF9492761.1"/>
    <property type="molecule type" value="Genomic_DNA"/>
</dbReference>
<evidence type="ECO:0000313" key="2">
    <source>
        <dbReference type="EMBL" id="KAF9492761.1"/>
    </source>
</evidence>
<dbReference type="AlphaFoldDB" id="A0A9P5ZS98"/>
<evidence type="ECO:0000256" key="1">
    <source>
        <dbReference type="SAM" id="MobiDB-lite"/>
    </source>
</evidence>
<protein>
    <submittedName>
        <fullName evidence="2">Uncharacterized protein</fullName>
    </submittedName>
</protein>
<evidence type="ECO:0000313" key="3">
    <source>
        <dbReference type="Proteomes" id="UP000807025"/>
    </source>
</evidence>
<dbReference type="OrthoDB" id="3269005at2759"/>
<proteinExistence type="predicted"/>
<keyword evidence="3" id="KW-1185">Reference proteome</keyword>
<name>A0A9P5ZS98_PLEER</name>
<comment type="caution">
    <text evidence="2">The sequence shown here is derived from an EMBL/GenBank/DDBJ whole genome shotgun (WGS) entry which is preliminary data.</text>
</comment>
<feature type="region of interest" description="Disordered" evidence="1">
    <location>
        <begin position="26"/>
        <end position="60"/>
    </location>
</feature>
<reference evidence="2" key="1">
    <citation type="submission" date="2020-11" db="EMBL/GenBank/DDBJ databases">
        <authorList>
            <consortium name="DOE Joint Genome Institute"/>
            <person name="Ahrendt S."/>
            <person name="Riley R."/>
            <person name="Andreopoulos W."/>
            <person name="Labutti K."/>
            <person name="Pangilinan J."/>
            <person name="Ruiz-Duenas F.J."/>
            <person name="Barrasa J.M."/>
            <person name="Sanchez-Garcia M."/>
            <person name="Camarero S."/>
            <person name="Miyauchi S."/>
            <person name="Serrano A."/>
            <person name="Linde D."/>
            <person name="Babiker R."/>
            <person name="Drula E."/>
            <person name="Ayuso-Fernandez I."/>
            <person name="Pacheco R."/>
            <person name="Padilla G."/>
            <person name="Ferreira P."/>
            <person name="Barriuso J."/>
            <person name="Kellner H."/>
            <person name="Castanera R."/>
            <person name="Alfaro M."/>
            <person name="Ramirez L."/>
            <person name="Pisabarro A.G."/>
            <person name="Kuo A."/>
            <person name="Tritt A."/>
            <person name="Lipzen A."/>
            <person name="He G."/>
            <person name="Yan M."/>
            <person name="Ng V."/>
            <person name="Cullen D."/>
            <person name="Martin F."/>
            <person name="Rosso M.-N."/>
            <person name="Henrissat B."/>
            <person name="Hibbett D."/>
            <person name="Martinez A.T."/>
            <person name="Grigoriev I.V."/>
        </authorList>
    </citation>
    <scope>NUCLEOTIDE SEQUENCE</scope>
    <source>
        <strain evidence="2">ATCC 90797</strain>
    </source>
</reference>
<organism evidence="2 3">
    <name type="scientific">Pleurotus eryngii</name>
    <name type="common">Boletus of the steppes</name>
    <dbReference type="NCBI Taxonomy" id="5323"/>
    <lineage>
        <taxon>Eukaryota</taxon>
        <taxon>Fungi</taxon>
        <taxon>Dikarya</taxon>
        <taxon>Basidiomycota</taxon>
        <taxon>Agaricomycotina</taxon>
        <taxon>Agaricomycetes</taxon>
        <taxon>Agaricomycetidae</taxon>
        <taxon>Agaricales</taxon>
        <taxon>Pleurotineae</taxon>
        <taxon>Pleurotaceae</taxon>
        <taxon>Pleurotus</taxon>
    </lineage>
</organism>
<sequence length="255" mass="28528">MAESEPLSPSQDILKQLEASLQVCQSKQGGKCNKKTVTMKGSVKPATQSGNKENKGDRSKDDAEDCIWCIFIHNTRHRIPMALPVDGPQPTITITSIKNWIYSLKKQYTQYHNWLGETGHALVTGEQMSVKFPWYNRLHHLLSASLVYDKSALVNAATPVDTTLLMASQGSAAPMRPCIPSDLPVTPTPLARSPLKGLPMTTTTATTTKPASAKWKNMMEHVQELNKEKEQAHIMVEQIRTKRKLEEVKMKKEHK</sequence>
<accession>A0A9P5ZS98</accession>